<dbReference type="AlphaFoldDB" id="S2E3R6"/>
<name>S2E3R6_INDAL</name>
<evidence type="ECO:0000313" key="1">
    <source>
        <dbReference type="EMBL" id="EOZ99166.1"/>
    </source>
</evidence>
<reference evidence="1 2" key="1">
    <citation type="journal article" date="2013" name="Genome Announc.">
        <title>Draft Genome Sequence of Indibacter alkaliphilus Strain LW1T, Isolated from Lonar Lake, a Haloalkaline Lake in the Buldana District of Maharashtra, India.</title>
        <authorList>
            <person name="Singh A."/>
            <person name="Kumar Jangir P."/>
            <person name="Sharma R."/>
            <person name="Singh A."/>
            <person name="Kumar Pinnaka A."/>
            <person name="Shivaji S."/>
        </authorList>
    </citation>
    <scope>NUCLEOTIDE SEQUENCE [LARGE SCALE GENOMIC DNA]</scope>
    <source>
        <strain evidence="2">CCUG 57479 / KCTC 22604 / LW1</strain>
    </source>
</reference>
<gene>
    <name evidence="1" type="ORF">A33Q_0769</name>
</gene>
<accession>S2E3R6</accession>
<evidence type="ECO:0000313" key="2">
    <source>
        <dbReference type="Proteomes" id="UP000006073"/>
    </source>
</evidence>
<sequence>MKFILKLSLCFNLFPLWDCKGGELWSNLKIQIEIFHKKISN</sequence>
<comment type="caution">
    <text evidence="1">The sequence shown here is derived from an EMBL/GenBank/DDBJ whole genome shotgun (WGS) entry which is preliminary data.</text>
</comment>
<organism evidence="1 2">
    <name type="scientific">Indibacter alkaliphilus (strain CCUG 57479 / KCTC 22604 / LW1)</name>
    <dbReference type="NCBI Taxonomy" id="1189612"/>
    <lineage>
        <taxon>Bacteria</taxon>
        <taxon>Pseudomonadati</taxon>
        <taxon>Bacteroidota</taxon>
        <taxon>Cytophagia</taxon>
        <taxon>Cytophagales</taxon>
        <taxon>Cyclobacteriaceae</taxon>
    </lineage>
</organism>
<dbReference type="Proteomes" id="UP000006073">
    <property type="component" value="Unassembled WGS sequence"/>
</dbReference>
<proteinExistence type="predicted"/>
<keyword evidence="2" id="KW-1185">Reference proteome</keyword>
<dbReference type="EMBL" id="ALWO02000015">
    <property type="protein sequence ID" value="EOZ99166.1"/>
    <property type="molecule type" value="Genomic_DNA"/>
</dbReference>
<protein>
    <submittedName>
        <fullName evidence="1">Uncharacterized protein</fullName>
    </submittedName>
</protein>